<dbReference type="GO" id="GO:0016887">
    <property type="term" value="F:ATP hydrolysis activity"/>
    <property type="evidence" value="ECO:0007669"/>
    <property type="project" value="InterPro"/>
</dbReference>
<dbReference type="SUPFAM" id="SSF52540">
    <property type="entry name" value="P-loop containing nucleoside triphosphate hydrolases"/>
    <property type="match status" value="1"/>
</dbReference>
<dbReference type="STRING" id="671065.MetMK1DRAFT_00011630"/>
<reference evidence="3 4" key="1">
    <citation type="submission" date="2012-01" db="EMBL/GenBank/DDBJ databases">
        <title>Improved High-Quality Draft sequence of Metallosphaera yellowstonensis MK1.</title>
        <authorList>
            <consortium name="US DOE Joint Genome Institute"/>
            <person name="Lucas S."/>
            <person name="Han J."/>
            <person name="Cheng J.-F."/>
            <person name="Goodwin L."/>
            <person name="Pitluck S."/>
            <person name="Peters L."/>
            <person name="Teshima H."/>
            <person name="Detter J.C."/>
            <person name="Han C."/>
            <person name="Tapia R."/>
            <person name="Land M."/>
            <person name="Hauser L."/>
            <person name="Kyrpides N."/>
            <person name="Kozubal M."/>
            <person name="Macur R.E."/>
            <person name="Jay Z."/>
            <person name="Inskeep W."/>
            <person name="Woyke T."/>
        </authorList>
    </citation>
    <scope>NUCLEOTIDE SEQUENCE [LARGE SCALE GENOMIC DNA]</scope>
    <source>
        <strain evidence="3 4">MK1</strain>
    </source>
</reference>
<dbReference type="Gene3D" id="3.40.50.300">
    <property type="entry name" value="P-loop containing nucleotide triphosphate hydrolases"/>
    <property type="match status" value="1"/>
</dbReference>
<dbReference type="Pfam" id="PF00437">
    <property type="entry name" value="T2SSE"/>
    <property type="match status" value="1"/>
</dbReference>
<dbReference type="InterPro" id="IPR027417">
    <property type="entry name" value="P-loop_NTPase"/>
</dbReference>
<dbReference type="PANTHER" id="PTHR30486:SF6">
    <property type="entry name" value="TYPE IV PILUS RETRACTATION ATPASE PILT"/>
    <property type="match status" value="1"/>
</dbReference>
<keyword evidence="4" id="KW-1185">Reference proteome</keyword>
<organism evidence="3 4">
    <name type="scientific">Metallosphaera yellowstonensis MK1</name>
    <dbReference type="NCBI Taxonomy" id="671065"/>
    <lineage>
        <taxon>Archaea</taxon>
        <taxon>Thermoproteota</taxon>
        <taxon>Thermoprotei</taxon>
        <taxon>Sulfolobales</taxon>
        <taxon>Sulfolobaceae</taxon>
        <taxon>Metallosphaera</taxon>
    </lineage>
</organism>
<evidence type="ECO:0000313" key="4">
    <source>
        <dbReference type="Proteomes" id="UP000003980"/>
    </source>
</evidence>
<dbReference type="eggNOG" id="arCOG01817">
    <property type="taxonomic scope" value="Archaea"/>
</dbReference>
<evidence type="ECO:0000259" key="2">
    <source>
        <dbReference type="Pfam" id="PF00437"/>
    </source>
</evidence>
<dbReference type="PANTHER" id="PTHR30486">
    <property type="entry name" value="TWITCHING MOTILITY PROTEIN PILT"/>
    <property type="match status" value="1"/>
</dbReference>
<dbReference type="InterPro" id="IPR001482">
    <property type="entry name" value="T2SS/T4SS_dom"/>
</dbReference>
<proteinExistence type="inferred from homology"/>
<dbReference type="Proteomes" id="UP000003980">
    <property type="component" value="Unassembled WGS sequence"/>
</dbReference>
<dbReference type="CDD" id="cd01130">
    <property type="entry name" value="VirB11-like_ATPase"/>
    <property type="match status" value="1"/>
</dbReference>
<sequence length="571" mass="64434">MKLTLPKFGDRSTSKSISSMDYNLPISLYPITLPYEELPEIVSEYEVDLMGIIPEDVKKTFVNNNLELSIANPHTFIVFDQDKGIYKYVLVEPPIDHSVFNAYLTLIKEIERALLSKEEKIDVARIVLETHSKMPSTELIQGQVGGVYKLTTKGKVALYYLLRNMFGYNVLTPLLADSKVEDISCSGIGLPLFVYHREYDYVPTNLIISPTMRVLDKDISGQELLDQLVLRLISLSGKTLSIANPISDGILPKGDRIAATFRYEVSARGSSFVIRRFSERPITILDLINSGVMSPQTAAYLWYSIDLRMSFMVIGVTGAGKTTVLGSILNLAKESMKIVSIEDIPEIRLAQENWVQLYARQAYGETSKEITLMDLLKLSLRYRPDIIVVGEIRGAEAYILFQALSTGHGGATTFHAYDTESAVKRLMNPPLNIPQEWIPMNNIVINVRRLPVFVGDKLLLKRRVVAVDEVVTSSDFRRVVTWDPKVDTQTVDLDNAKVMKTRLEESGRALSEVKEEIEKRALYLKLMAASRDIVQSPDSYKLVKKYIIKYSLRPEEAMREVARMSSLKVTV</sequence>
<protein>
    <submittedName>
        <fullName evidence="3">ATPase, type IV secretory pathway VirB11 component like protein</fullName>
    </submittedName>
</protein>
<dbReference type="AlphaFoldDB" id="H2C339"/>
<dbReference type="InterPro" id="IPR050921">
    <property type="entry name" value="T4SS_GSP_E_ATPase"/>
</dbReference>
<evidence type="ECO:0000313" key="3">
    <source>
        <dbReference type="EMBL" id="EHP70660.1"/>
    </source>
</evidence>
<dbReference type="EMBL" id="JH597761">
    <property type="protein sequence ID" value="EHP70660.1"/>
    <property type="molecule type" value="Genomic_DNA"/>
</dbReference>
<dbReference type="Gene3D" id="3.30.450.380">
    <property type="match status" value="1"/>
</dbReference>
<comment type="similarity">
    <text evidence="1">Belongs to the GSP E family.</text>
</comment>
<feature type="domain" description="Bacterial type II secretion system protein E" evidence="2">
    <location>
        <begin position="243"/>
        <end position="428"/>
    </location>
</feature>
<accession>H2C339</accession>
<dbReference type="HOGENOM" id="CLU_005379_2_2_2"/>
<gene>
    <name evidence="3" type="ORF">MetMK1DRAFT_00011630</name>
</gene>
<evidence type="ECO:0000256" key="1">
    <source>
        <dbReference type="ARBA" id="ARBA00006611"/>
    </source>
</evidence>
<name>H2C339_9CREN</name>